<dbReference type="Proteomes" id="UP000812277">
    <property type="component" value="Unassembled WGS sequence"/>
</dbReference>
<protein>
    <submittedName>
        <fullName evidence="2">Uncharacterized protein</fullName>
    </submittedName>
</protein>
<keyword evidence="1" id="KW-0472">Membrane</keyword>
<feature type="transmembrane region" description="Helical" evidence="1">
    <location>
        <begin position="12"/>
        <end position="29"/>
    </location>
</feature>
<comment type="caution">
    <text evidence="2">The sequence shown here is derived from an EMBL/GenBank/DDBJ whole genome shotgun (WGS) entry which is preliminary data.</text>
</comment>
<evidence type="ECO:0000313" key="3">
    <source>
        <dbReference type="Proteomes" id="UP000812277"/>
    </source>
</evidence>
<keyword evidence="3" id="KW-1185">Reference proteome</keyword>
<evidence type="ECO:0000256" key="1">
    <source>
        <dbReference type="SAM" id="Phobius"/>
    </source>
</evidence>
<sequence>MLRKQRRIGPFRLKLFIALLIVAIGWMTWHNITSMFSEGEDPDALKLVKSFYTFEQAGDFGSSWELFHPLMTAYFDKSTYIQRRAHIMMQDFGVKTFEFYASEPRLVTNWRMSKESEPFAEAYEIRVTQIYRSPFGNFELVQPCYAVAVSGEWKMLWSYEGNEENDEKNEK</sequence>
<name>A0ABS7DA37_9BACL</name>
<reference evidence="2 3" key="1">
    <citation type="submission" date="2021-07" db="EMBL/GenBank/DDBJ databases">
        <title>Paenibacillus radiodurans sp. nov., isolated from the southeastern edge of Tengger Desert.</title>
        <authorList>
            <person name="Zhang G."/>
        </authorList>
    </citation>
    <scope>NUCLEOTIDE SEQUENCE [LARGE SCALE GENOMIC DNA]</scope>
    <source>
        <strain evidence="2 3">DT7-4</strain>
    </source>
</reference>
<proteinExistence type="predicted"/>
<accession>A0ABS7DA37</accession>
<dbReference type="EMBL" id="JAHZIJ010000016">
    <property type="protein sequence ID" value="MBW7476746.1"/>
    <property type="molecule type" value="Genomic_DNA"/>
</dbReference>
<keyword evidence="1" id="KW-1133">Transmembrane helix</keyword>
<keyword evidence="1" id="KW-0812">Transmembrane</keyword>
<gene>
    <name evidence="2" type="ORF">K0T92_18670</name>
</gene>
<evidence type="ECO:0000313" key="2">
    <source>
        <dbReference type="EMBL" id="MBW7476746.1"/>
    </source>
</evidence>
<dbReference type="RefSeq" id="WP_219873996.1">
    <property type="nucleotide sequence ID" value="NZ_JAHZIJ010000016.1"/>
</dbReference>
<organism evidence="2 3">
    <name type="scientific">Paenibacillus oenotherae</name>
    <dbReference type="NCBI Taxonomy" id="1435645"/>
    <lineage>
        <taxon>Bacteria</taxon>
        <taxon>Bacillati</taxon>
        <taxon>Bacillota</taxon>
        <taxon>Bacilli</taxon>
        <taxon>Bacillales</taxon>
        <taxon>Paenibacillaceae</taxon>
        <taxon>Paenibacillus</taxon>
    </lineage>
</organism>